<dbReference type="Gene3D" id="3.90.660.10">
    <property type="match status" value="1"/>
</dbReference>
<evidence type="ECO:0000256" key="3">
    <source>
        <dbReference type="ARBA" id="ARBA00023002"/>
    </source>
</evidence>
<name>A0A9W4WIX1_9PEZI</name>
<gene>
    <name evidence="8" type="ORF">CGXH109_LOCUS133443</name>
</gene>
<dbReference type="GO" id="GO:0097621">
    <property type="term" value="F:monoamine oxidase activity"/>
    <property type="evidence" value="ECO:0007669"/>
    <property type="project" value="UniProtKB-EC"/>
</dbReference>
<feature type="binding site" evidence="5">
    <location>
        <position position="363"/>
    </location>
    <ligand>
        <name>substrate</name>
    </ligand>
</feature>
<keyword evidence="9" id="KW-1185">Reference proteome</keyword>
<proteinExistence type="inferred from homology"/>
<dbReference type="Gene3D" id="1.10.405.10">
    <property type="entry name" value="Guanine Nucleotide Dissociation Inhibitor, domain 1"/>
    <property type="match status" value="1"/>
</dbReference>
<dbReference type="EMBL" id="CAMGZC010001899">
    <property type="protein sequence ID" value="CAI0653984.1"/>
    <property type="molecule type" value="Genomic_DNA"/>
</dbReference>
<evidence type="ECO:0000256" key="4">
    <source>
        <dbReference type="ARBA" id="ARBA00048448"/>
    </source>
</evidence>
<keyword evidence="3 6" id="KW-0560">Oxidoreductase</keyword>
<dbReference type="InterPro" id="IPR050703">
    <property type="entry name" value="Flavin_MAO"/>
</dbReference>
<comment type="cofactor">
    <cofactor evidence="1 6">
        <name>FAD</name>
        <dbReference type="ChEBI" id="CHEBI:57692"/>
    </cofactor>
</comment>
<evidence type="ECO:0000313" key="8">
    <source>
        <dbReference type="EMBL" id="CAI0653984.1"/>
    </source>
</evidence>
<comment type="similarity">
    <text evidence="2 6">Belongs to the flavin monoamine oxidase family.</text>
</comment>
<reference evidence="8" key="1">
    <citation type="submission" date="2022-08" db="EMBL/GenBank/DDBJ databases">
        <authorList>
            <person name="Giroux E."/>
            <person name="Giroux E."/>
        </authorList>
    </citation>
    <scope>NUCLEOTIDE SEQUENCE</scope>
    <source>
        <strain evidence="8">H1091258</strain>
    </source>
</reference>
<feature type="domain" description="Amine oxidase" evidence="7">
    <location>
        <begin position="20"/>
        <end position="474"/>
    </location>
</feature>
<protein>
    <recommendedName>
        <fullName evidence="6">Amine oxidase</fullName>
        <ecNumber evidence="6">1.4.3.-</ecNumber>
    </recommendedName>
</protein>
<comment type="catalytic activity">
    <reaction evidence="4">
        <text>a secondary aliphatic amine + O2 + H2O = a primary amine + an aldehyde + H2O2</text>
        <dbReference type="Rhea" id="RHEA:26414"/>
        <dbReference type="ChEBI" id="CHEBI:15377"/>
        <dbReference type="ChEBI" id="CHEBI:15379"/>
        <dbReference type="ChEBI" id="CHEBI:16240"/>
        <dbReference type="ChEBI" id="CHEBI:17478"/>
        <dbReference type="ChEBI" id="CHEBI:58855"/>
        <dbReference type="ChEBI" id="CHEBI:65296"/>
        <dbReference type="EC" id="1.4.3.4"/>
    </reaction>
</comment>
<evidence type="ECO:0000313" key="9">
    <source>
        <dbReference type="Proteomes" id="UP001152533"/>
    </source>
</evidence>
<keyword evidence="6" id="KW-0274">FAD</keyword>
<dbReference type="PANTHER" id="PTHR43563:SF14">
    <property type="entry name" value="AMINE OXIDASE"/>
    <property type="match status" value="1"/>
</dbReference>
<evidence type="ECO:0000259" key="7">
    <source>
        <dbReference type="Pfam" id="PF01593"/>
    </source>
</evidence>
<dbReference type="Pfam" id="PF01593">
    <property type="entry name" value="Amino_oxidase"/>
    <property type="match status" value="1"/>
</dbReference>
<dbReference type="PRINTS" id="PR00757">
    <property type="entry name" value="AMINEOXDASEF"/>
</dbReference>
<dbReference type="InterPro" id="IPR036188">
    <property type="entry name" value="FAD/NAD-bd_sf"/>
</dbReference>
<dbReference type="InterPro" id="IPR001613">
    <property type="entry name" value="Flavin_amine_oxidase"/>
</dbReference>
<evidence type="ECO:0000256" key="5">
    <source>
        <dbReference type="PIRSR" id="PIRSR601613-1"/>
    </source>
</evidence>
<dbReference type="AlphaFoldDB" id="A0A9W4WIX1"/>
<comment type="caution">
    <text evidence="8">The sequence shown here is derived from an EMBL/GenBank/DDBJ whole genome shotgun (WGS) entry which is preliminary data.</text>
</comment>
<dbReference type="EC" id="1.4.3.-" evidence="6"/>
<accession>A0A9W4WIX1</accession>
<keyword evidence="6" id="KW-0285">Flavoprotein</keyword>
<feature type="binding site" evidence="5">
    <location>
        <position position="21"/>
    </location>
    <ligand>
        <name>FAD</name>
        <dbReference type="ChEBI" id="CHEBI:57692"/>
    </ligand>
</feature>
<evidence type="ECO:0000256" key="6">
    <source>
        <dbReference type="RuleBase" id="RU362067"/>
    </source>
</evidence>
<feature type="binding site" evidence="5">
    <location>
        <position position="450"/>
    </location>
    <ligand>
        <name>FAD</name>
        <dbReference type="ChEBI" id="CHEBI:57692"/>
    </ligand>
</feature>
<dbReference type="SUPFAM" id="SSF51905">
    <property type="entry name" value="FAD/NAD(P)-binding domain"/>
    <property type="match status" value="1"/>
</dbReference>
<evidence type="ECO:0000256" key="2">
    <source>
        <dbReference type="ARBA" id="ARBA00005995"/>
    </source>
</evidence>
<dbReference type="Proteomes" id="UP001152533">
    <property type="component" value="Unassembled WGS sequence"/>
</dbReference>
<dbReference type="PANTHER" id="PTHR43563">
    <property type="entry name" value="AMINE OXIDASE"/>
    <property type="match status" value="1"/>
</dbReference>
<feature type="binding site" evidence="5">
    <location>
        <begin position="40"/>
        <end position="41"/>
    </location>
    <ligand>
        <name>FAD</name>
        <dbReference type="ChEBI" id="CHEBI:57692"/>
    </ligand>
</feature>
<dbReference type="InterPro" id="IPR002937">
    <property type="entry name" value="Amino_oxidase"/>
</dbReference>
<evidence type="ECO:0000256" key="1">
    <source>
        <dbReference type="ARBA" id="ARBA00001974"/>
    </source>
</evidence>
<organism evidence="8 9">
    <name type="scientific">Colletotrichum noveboracense</name>
    <dbReference type="NCBI Taxonomy" id="2664923"/>
    <lineage>
        <taxon>Eukaryota</taxon>
        <taxon>Fungi</taxon>
        <taxon>Dikarya</taxon>
        <taxon>Ascomycota</taxon>
        <taxon>Pezizomycotina</taxon>
        <taxon>Sordariomycetes</taxon>
        <taxon>Hypocreomycetidae</taxon>
        <taxon>Glomerellales</taxon>
        <taxon>Glomerellaceae</taxon>
        <taxon>Colletotrichum</taxon>
        <taxon>Colletotrichum gloeosporioides species complex</taxon>
    </lineage>
</organism>
<dbReference type="SUPFAM" id="SSF54373">
    <property type="entry name" value="FAD-linked reductases, C-terminal domain"/>
    <property type="match status" value="1"/>
</dbReference>
<dbReference type="Gene3D" id="3.50.50.60">
    <property type="entry name" value="FAD/NAD(P)-binding domain"/>
    <property type="match status" value="1"/>
</dbReference>
<sequence length="479" mass="52026">MSPALIEPVDVDVVIVGAGLSGLRAAVDIHKSGLSYVVLEAMDRVGGKTLSVPDSPQGGVVDFGAAWINDTSQVEMYRLAKDFGFELIEQTATGLNLYQDNKQNTVSFPYSGMPFPGCRRYDKQQAQLYEAFGQMAVLVDRSDPEMPWLGPDAKRTDSLTLAELGEKEIGGGIGSVVLNVLSRACLGLESSEVGALPVIDYVKAGTGLENISSDLKDSAQYLRNRQDKSYECIPASLKFSTRLAESLNAAAVKLSMPIFKITQSDEGCMASTSPGPEYRCKKVLLSVPSTLYLLIEFTPSLPATKEALSKSKLGYYSKTIFVFKKPWWRDAGFSGAIASDTGPIVFSRDTCVPNDKQYSITCFHVAEPGKQWSKLRAEDRREAVLKLFRAMFSTVVDDVPEPINIIEKEWTKDPWARGAPSPVMGPGVLTSDAGKAVREPVGHIHFIGTEASLVWKGYMEGAVQSGIRGAKEVIADLAE</sequence>